<dbReference type="Gene3D" id="3.20.20.70">
    <property type="entry name" value="Aldolase class I"/>
    <property type="match status" value="1"/>
</dbReference>
<name>A0A9X3I6Z9_9ACTN</name>
<dbReference type="InterPro" id="IPR043594">
    <property type="entry name" value="HMGL"/>
</dbReference>
<sequence>MSVSTVTDRDVTVVEVAPRDGLQNESLSLSTDEKLELVRHAVGFGVRNVEVMSFALPKKCRRWPTRRMWSADP</sequence>
<dbReference type="EMBL" id="JAPKFM010000029">
    <property type="protein sequence ID" value="MCX2966570.1"/>
    <property type="molecule type" value="Genomic_DNA"/>
</dbReference>
<evidence type="ECO:0000313" key="5">
    <source>
        <dbReference type="EMBL" id="MCX2966570.1"/>
    </source>
</evidence>
<evidence type="ECO:0000256" key="1">
    <source>
        <dbReference type="ARBA" id="ARBA00009405"/>
    </source>
</evidence>
<comment type="similarity">
    <text evidence="1">Belongs to the HMG-CoA lyase family.</text>
</comment>
<dbReference type="GO" id="GO:0046951">
    <property type="term" value="P:ketone body biosynthetic process"/>
    <property type="evidence" value="ECO:0007669"/>
    <property type="project" value="TreeGrafter"/>
</dbReference>
<dbReference type="InterPro" id="IPR000891">
    <property type="entry name" value="PYR_CT"/>
</dbReference>
<dbReference type="GO" id="GO:0046872">
    <property type="term" value="F:metal ion binding"/>
    <property type="evidence" value="ECO:0007669"/>
    <property type="project" value="UniProtKB-KW"/>
</dbReference>
<reference evidence="5" key="1">
    <citation type="submission" date="2022-10" db="EMBL/GenBank/DDBJ databases">
        <title>WGS of marine actinomycetes from Thailand.</title>
        <authorList>
            <person name="Thawai C."/>
        </authorList>
    </citation>
    <scope>NUCLEOTIDE SEQUENCE</scope>
    <source>
        <strain evidence="5">SW21</strain>
    </source>
</reference>
<dbReference type="PANTHER" id="PTHR42738:SF7">
    <property type="entry name" value="HYDROXYMETHYLGLUTARYL-COA LYASE"/>
    <property type="match status" value="1"/>
</dbReference>
<dbReference type="GO" id="GO:0006552">
    <property type="term" value="P:L-leucine catabolic process"/>
    <property type="evidence" value="ECO:0007669"/>
    <property type="project" value="TreeGrafter"/>
</dbReference>
<feature type="domain" description="Pyruvate carboxyltransferase" evidence="4">
    <location>
        <begin position="11"/>
        <end position="73"/>
    </location>
</feature>
<keyword evidence="6" id="KW-1185">Reference proteome</keyword>
<evidence type="ECO:0000259" key="4">
    <source>
        <dbReference type="PROSITE" id="PS50991"/>
    </source>
</evidence>
<keyword evidence="3" id="KW-0456">Lyase</keyword>
<proteinExistence type="inferred from homology"/>
<protein>
    <recommendedName>
        <fullName evidence="4">Pyruvate carboxyltransferase domain-containing protein</fullName>
    </recommendedName>
</protein>
<organism evidence="5 6">
    <name type="scientific">Gordonia aquimaris</name>
    <dbReference type="NCBI Taxonomy" id="2984863"/>
    <lineage>
        <taxon>Bacteria</taxon>
        <taxon>Bacillati</taxon>
        <taxon>Actinomycetota</taxon>
        <taxon>Actinomycetes</taxon>
        <taxon>Mycobacteriales</taxon>
        <taxon>Gordoniaceae</taxon>
        <taxon>Gordonia</taxon>
    </lineage>
</organism>
<accession>A0A9X3I6Z9</accession>
<comment type="caution">
    <text evidence="5">The sequence shown here is derived from an EMBL/GenBank/DDBJ whole genome shotgun (WGS) entry which is preliminary data.</text>
</comment>
<keyword evidence="2" id="KW-0479">Metal-binding</keyword>
<dbReference type="AlphaFoldDB" id="A0A9X3I6Z9"/>
<dbReference type="InterPro" id="IPR013785">
    <property type="entry name" value="Aldolase_TIM"/>
</dbReference>
<dbReference type="PANTHER" id="PTHR42738">
    <property type="entry name" value="HYDROXYMETHYLGLUTARYL-COA LYASE"/>
    <property type="match status" value="1"/>
</dbReference>
<dbReference type="PROSITE" id="PS50991">
    <property type="entry name" value="PYR_CT"/>
    <property type="match status" value="1"/>
</dbReference>
<evidence type="ECO:0000256" key="3">
    <source>
        <dbReference type="ARBA" id="ARBA00023239"/>
    </source>
</evidence>
<dbReference type="Proteomes" id="UP001143347">
    <property type="component" value="Unassembled WGS sequence"/>
</dbReference>
<evidence type="ECO:0000313" key="6">
    <source>
        <dbReference type="Proteomes" id="UP001143347"/>
    </source>
</evidence>
<evidence type="ECO:0000256" key="2">
    <source>
        <dbReference type="ARBA" id="ARBA00022723"/>
    </source>
</evidence>
<dbReference type="RefSeq" id="WP_235721684.1">
    <property type="nucleotide sequence ID" value="NZ_JAPKFM010000029.1"/>
</dbReference>
<gene>
    <name evidence="5" type="ORF">OSB52_21045</name>
</gene>
<dbReference type="GO" id="GO:0004419">
    <property type="term" value="F:hydroxymethylglutaryl-CoA lyase activity"/>
    <property type="evidence" value="ECO:0007669"/>
    <property type="project" value="TreeGrafter"/>
</dbReference>
<dbReference type="SUPFAM" id="SSF51569">
    <property type="entry name" value="Aldolase"/>
    <property type="match status" value="1"/>
</dbReference>